<protein>
    <submittedName>
        <fullName evidence="2">Uncharacterized protein</fullName>
    </submittedName>
</protein>
<sequence length="296" mass="30409">MGGGCDVLGALAFAQAWEARSPGATVLFANCVSPRPMPSHEQLAPHLWRCPPNVVPLAAGDGCYGSTRLEQSLPRGAEGVASGSPGRLASCHRPPCRPAGSPFLLVVPEDGKGPSSVEEVTRANTGAITSSLARLRVDAILAVDLGGDSLTGGVDFASDPECGRDRQVLHALRASRIPCTHLVLGPGCDGESAVGAMRAAVRHVDESGALLGVVPLAPLLEPLCRHSAPLAPNRTPNIIKSALERAAAPPEAADEGDGEGSGAARPDLCTINRHGNTAHVPWSWLTVALAIKLSDA</sequence>
<reference evidence="2" key="1">
    <citation type="submission" date="2021-01" db="EMBL/GenBank/DDBJ databases">
        <authorList>
            <person name="Corre E."/>
            <person name="Pelletier E."/>
            <person name="Niang G."/>
            <person name="Scheremetjew M."/>
            <person name="Finn R."/>
            <person name="Kale V."/>
            <person name="Holt S."/>
            <person name="Cochrane G."/>
            <person name="Meng A."/>
            <person name="Brown T."/>
            <person name="Cohen L."/>
        </authorList>
    </citation>
    <scope>NUCLEOTIDE SEQUENCE</scope>
    <source>
        <strain evidence="2">379</strain>
    </source>
</reference>
<feature type="region of interest" description="Disordered" evidence="1">
    <location>
        <begin position="245"/>
        <end position="267"/>
    </location>
</feature>
<gene>
    <name evidence="2" type="ORF">EHUX00137_LOCUS6567</name>
</gene>
<dbReference type="EMBL" id="HBIR01009419">
    <property type="protein sequence ID" value="CAE0532609.1"/>
    <property type="molecule type" value="Transcribed_RNA"/>
</dbReference>
<dbReference type="AlphaFoldDB" id="A0A6V2MKT9"/>
<proteinExistence type="predicted"/>
<evidence type="ECO:0000256" key="1">
    <source>
        <dbReference type="SAM" id="MobiDB-lite"/>
    </source>
</evidence>
<accession>A0A6V2MKT9</accession>
<organism evidence="2">
    <name type="scientific">Emiliania huxleyi</name>
    <name type="common">Coccolithophore</name>
    <name type="synonym">Pontosphaera huxleyi</name>
    <dbReference type="NCBI Taxonomy" id="2903"/>
    <lineage>
        <taxon>Eukaryota</taxon>
        <taxon>Haptista</taxon>
        <taxon>Haptophyta</taxon>
        <taxon>Prymnesiophyceae</taxon>
        <taxon>Isochrysidales</taxon>
        <taxon>Noelaerhabdaceae</taxon>
        <taxon>Emiliania</taxon>
    </lineage>
</organism>
<evidence type="ECO:0000313" key="2">
    <source>
        <dbReference type="EMBL" id="CAE0532609.1"/>
    </source>
</evidence>
<name>A0A6V2MKT9_EMIHU</name>